<dbReference type="GO" id="GO:0046983">
    <property type="term" value="F:protein dimerization activity"/>
    <property type="evidence" value="ECO:0007669"/>
    <property type="project" value="InterPro"/>
</dbReference>
<dbReference type="InterPro" id="IPR008906">
    <property type="entry name" value="HATC_C_dom"/>
</dbReference>
<gene>
    <name evidence="2" type="ORF">M5D96_013576</name>
</gene>
<name>A0A9Q0BJF9_9MUSC</name>
<keyword evidence="3" id="KW-1185">Reference proteome</keyword>
<proteinExistence type="predicted"/>
<dbReference type="AlphaFoldDB" id="A0A9Q0BJF9"/>
<feature type="domain" description="HAT C-terminal dimerisation" evidence="1">
    <location>
        <begin position="82"/>
        <end position="134"/>
    </location>
</feature>
<evidence type="ECO:0000259" key="1">
    <source>
        <dbReference type="Pfam" id="PF05699"/>
    </source>
</evidence>
<dbReference type="Pfam" id="PF05699">
    <property type="entry name" value="Dimer_Tnp_hAT"/>
    <property type="match status" value="1"/>
</dbReference>
<comment type="caution">
    <text evidence="2">The sequence shown here is derived from an EMBL/GenBank/DDBJ whole genome shotgun (WGS) entry which is preliminary data.</text>
</comment>
<sequence>MQRNFRLPDKIEVLKQIDIFAVGNMLQANKTPDKIISLLEHFKYENIDEIVSQFGKIHLINCEKKEITIEFWSEVLMYKDAGQNKAFEQLALFALHILSLPWSNAAVERVFSQMNMVKTKLRNKMNLKSLNAILRIRYGLRRHGKCCHDYILPTKYLALVSSSAKYMESNDEVDEIISLL</sequence>
<dbReference type="Proteomes" id="UP001059596">
    <property type="component" value="Unassembled WGS sequence"/>
</dbReference>
<dbReference type="EMBL" id="JAMKOV010000114">
    <property type="protein sequence ID" value="KAI8033664.1"/>
    <property type="molecule type" value="Genomic_DNA"/>
</dbReference>
<reference evidence="2" key="1">
    <citation type="journal article" date="2023" name="Genome Biol. Evol.">
        <title>Long-read-based Genome Assembly of Drosophila gunungcola Reveals Fewer Chemosensory Genes in Flower-breeding Species.</title>
        <authorList>
            <person name="Negi A."/>
            <person name="Liao B.Y."/>
            <person name="Yeh S.D."/>
        </authorList>
    </citation>
    <scope>NUCLEOTIDE SEQUENCE</scope>
    <source>
        <strain evidence="2">Sukarami</strain>
    </source>
</reference>
<accession>A0A9Q0BJF9</accession>
<evidence type="ECO:0000313" key="2">
    <source>
        <dbReference type="EMBL" id="KAI8033664.1"/>
    </source>
</evidence>
<dbReference type="SUPFAM" id="SSF53098">
    <property type="entry name" value="Ribonuclease H-like"/>
    <property type="match status" value="1"/>
</dbReference>
<evidence type="ECO:0000313" key="3">
    <source>
        <dbReference type="Proteomes" id="UP001059596"/>
    </source>
</evidence>
<dbReference type="PANTHER" id="PTHR37162:SF1">
    <property type="entry name" value="BED-TYPE DOMAIN-CONTAINING PROTEIN"/>
    <property type="match status" value="1"/>
</dbReference>
<dbReference type="InterPro" id="IPR012337">
    <property type="entry name" value="RNaseH-like_sf"/>
</dbReference>
<protein>
    <recommendedName>
        <fullName evidence="1">HAT C-terminal dimerisation domain-containing protein</fullName>
    </recommendedName>
</protein>
<dbReference type="PANTHER" id="PTHR37162">
    <property type="entry name" value="HAT FAMILY DIMERISATION DOMAINCONTAINING PROTEIN-RELATED"/>
    <property type="match status" value="1"/>
</dbReference>
<organism evidence="2 3">
    <name type="scientific">Drosophila gunungcola</name>
    <name type="common">fruit fly</name>
    <dbReference type="NCBI Taxonomy" id="103775"/>
    <lineage>
        <taxon>Eukaryota</taxon>
        <taxon>Metazoa</taxon>
        <taxon>Ecdysozoa</taxon>
        <taxon>Arthropoda</taxon>
        <taxon>Hexapoda</taxon>
        <taxon>Insecta</taxon>
        <taxon>Pterygota</taxon>
        <taxon>Neoptera</taxon>
        <taxon>Endopterygota</taxon>
        <taxon>Diptera</taxon>
        <taxon>Brachycera</taxon>
        <taxon>Muscomorpha</taxon>
        <taxon>Ephydroidea</taxon>
        <taxon>Drosophilidae</taxon>
        <taxon>Drosophila</taxon>
        <taxon>Sophophora</taxon>
    </lineage>
</organism>